<dbReference type="EMBL" id="CP069114">
    <property type="protein sequence ID" value="QSS64839.1"/>
    <property type="molecule type" value="Genomic_DNA"/>
</dbReference>
<reference evidence="1" key="1">
    <citation type="submission" date="2021-01" db="EMBL/GenBank/DDBJ databases">
        <title>Chromosome-level genome assembly of a human fungal pathogen reveals clustering of transcriptionally co-regulated genes.</title>
        <authorList>
            <person name="Voorhies M."/>
            <person name="Cohen S."/>
            <person name="Shea T.P."/>
            <person name="Petrus S."/>
            <person name="Munoz J.F."/>
            <person name="Poplawski S."/>
            <person name="Goldman W.E."/>
            <person name="Michael T."/>
            <person name="Cuomo C.A."/>
            <person name="Sil A."/>
            <person name="Beyhan S."/>
        </authorList>
    </citation>
    <scope>NUCLEOTIDE SEQUENCE</scope>
    <source>
        <strain evidence="1">WU24</strain>
    </source>
</reference>
<dbReference type="VEuPathDB" id="FungiDB:I7I51_01913"/>
<dbReference type="AlphaFoldDB" id="A0A8A1MFZ0"/>
<gene>
    <name evidence="1" type="ORF">I7I51_01913</name>
</gene>
<sequence>MATPAATKKFRFRPAEQVIIRLYKNLVGMSQINLDILYHQGPFVVTGDKLCLVAKLDILFRMELGERVTLKDHPRQQFSDNDKRHNSRIVCSLYLLPASTEGEDDDCAFFGFHPALPTNYYPRDANISFCLYL</sequence>
<dbReference type="Proteomes" id="UP000663671">
    <property type="component" value="Chromosome 1"/>
</dbReference>
<proteinExistence type="predicted"/>
<accession>A0A8A1MFZ0</accession>
<protein>
    <submittedName>
        <fullName evidence="1">Uncharacterized protein</fullName>
    </submittedName>
</protein>
<organism evidence="1 2">
    <name type="scientific">Ajellomyces capsulatus</name>
    <name type="common">Darling's disease fungus</name>
    <name type="synonym">Histoplasma capsulatum</name>
    <dbReference type="NCBI Taxonomy" id="5037"/>
    <lineage>
        <taxon>Eukaryota</taxon>
        <taxon>Fungi</taxon>
        <taxon>Dikarya</taxon>
        <taxon>Ascomycota</taxon>
        <taxon>Pezizomycotina</taxon>
        <taxon>Eurotiomycetes</taxon>
        <taxon>Eurotiomycetidae</taxon>
        <taxon>Onygenales</taxon>
        <taxon>Ajellomycetaceae</taxon>
        <taxon>Histoplasma</taxon>
    </lineage>
</organism>
<name>A0A8A1MFZ0_AJECA</name>
<evidence type="ECO:0000313" key="2">
    <source>
        <dbReference type="Proteomes" id="UP000663671"/>
    </source>
</evidence>
<evidence type="ECO:0000313" key="1">
    <source>
        <dbReference type="EMBL" id="QSS64839.1"/>
    </source>
</evidence>